<dbReference type="PANTHER" id="PTHR43133:SF8">
    <property type="entry name" value="RNA POLYMERASE SIGMA FACTOR HI_1459-RELATED"/>
    <property type="match status" value="1"/>
</dbReference>
<dbReference type="GO" id="GO:0016987">
    <property type="term" value="F:sigma factor activity"/>
    <property type="evidence" value="ECO:0007669"/>
    <property type="project" value="UniProtKB-KW"/>
</dbReference>
<evidence type="ECO:0000259" key="6">
    <source>
        <dbReference type="Pfam" id="PF04542"/>
    </source>
</evidence>
<protein>
    <submittedName>
        <fullName evidence="8">RNA polymerase sigma factor</fullName>
    </submittedName>
</protein>
<dbReference type="SUPFAM" id="SSF88946">
    <property type="entry name" value="Sigma2 domain of RNA polymerase sigma factors"/>
    <property type="match status" value="1"/>
</dbReference>
<dbReference type="Pfam" id="PF04542">
    <property type="entry name" value="Sigma70_r2"/>
    <property type="match status" value="1"/>
</dbReference>
<dbReference type="SUPFAM" id="SSF88659">
    <property type="entry name" value="Sigma3 and sigma4 domains of RNA polymerase sigma factors"/>
    <property type="match status" value="1"/>
</dbReference>
<dbReference type="NCBIfam" id="TIGR02937">
    <property type="entry name" value="sigma70-ECF"/>
    <property type="match status" value="1"/>
</dbReference>
<dbReference type="CDD" id="cd06171">
    <property type="entry name" value="Sigma70_r4"/>
    <property type="match status" value="1"/>
</dbReference>
<feature type="domain" description="RNA polymerase sigma-70 region 2" evidence="6">
    <location>
        <begin position="18"/>
        <end position="74"/>
    </location>
</feature>
<organism evidence="8 9">
    <name type="scientific">Candidatus Cryptobacteroides excrementavium</name>
    <dbReference type="NCBI Taxonomy" id="2840759"/>
    <lineage>
        <taxon>Bacteria</taxon>
        <taxon>Pseudomonadati</taxon>
        <taxon>Bacteroidota</taxon>
        <taxon>Bacteroidia</taxon>
        <taxon>Bacteroidales</taxon>
        <taxon>Candidatus Cryptobacteroides</taxon>
    </lineage>
</organism>
<evidence type="ECO:0000313" key="8">
    <source>
        <dbReference type="EMBL" id="MBO8485993.1"/>
    </source>
</evidence>
<reference evidence="8" key="2">
    <citation type="journal article" date="2021" name="PeerJ">
        <title>Extensive microbial diversity within the chicken gut microbiome revealed by metagenomics and culture.</title>
        <authorList>
            <person name="Gilroy R."/>
            <person name="Ravi A."/>
            <person name="Getino M."/>
            <person name="Pursley I."/>
            <person name="Horton D.L."/>
            <person name="Alikhan N.F."/>
            <person name="Baker D."/>
            <person name="Gharbi K."/>
            <person name="Hall N."/>
            <person name="Watson M."/>
            <person name="Adriaenssens E.M."/>
            <person name="Foster-Nyarko E."/>
            <person name="Jarju S."/>
            <person name="Secka A."/>
            <person name="Antonio M."/>
            <person name="Oren A."/>
            <person name="Chaudhuri R.R."/>
            <person name="La Ragione R."/>
            <person name="Hildebrand F."/>
            <person name="Pallen M.J."/>
        </authorList>
    </citation>
    <scope>NUCLEOTIDE SEQUENCE</scope>
    <source>
        <strain evidence="8">B2-16538</strain>
    </source>
</reference>
<dbReference type="Gene3D" id="1.10.10.10">
    <property type="entry name" value="Winged helix-like DNA-binding domain superfamily/Winged helix DNA-binding domain"/>
    <property type="match status" value="1"/>
</dbReference>
<dbReference type="PANTHER" id="PTHR43133">
    <property type="entry name" value="RNA POLYMERASE ECF-TYPE SIGMA FACTO"/>
    <property type="match status" value="1"/>
</dbReference>
<evidence type="ECO:0000256" key="1">
    <source>
        <dbReference type="ARBA" id="ARBA00010641"/>
    </source>
</evidence>
<evidence type="ECO:0000256" key="5">
    <source>
        <dbReference type="ARBA" id="ARBA00023163"/>
    </source>
</evidence>
<evidence type="ECO:0000256" key="3">
    <source>
        <dbReference type="ARBA" id="ARBA00023082"/>
    </source>
</evidence>
<dbReference type="Gene3D" id="1.10.1740.10">
    <property type="match status" value="1"/>
</dbReference>
<dbReference type="InterPro" id="IPR014284">
    <property type="entry name" value="RNA_pol_sigma-70_dom"/>
</dbReference>
<evidence type="ECO:0000259" key="7">
    <source>
        <dbReference type="Pfam" id="PF08281"/>
    </source>
</evidence>
<proteinExistence type="inferred from homology"/>
<keyword evidence="2" id="KW-0805">Transcription regulation</keyword>
<dbReference type="InterPro" id="IPR013324">
    <property type="entry name" value="RNA_pol_sigma_r3/r4-like"/>
</dbReference>
<dbReference type="InterPro" id="IPR036388">
    <property type="entry name" value="WH-like_DNA-bd_sf"/>
</dbReference>
<sequence>MDKELFKRIWLPLWEDFYRAAYYMLGNEADAKDAVQDLYIRLWNVRDRLDSITSPHGYGLRVLRNLCIDRLRADAAHREYRYPLDATAEAGCTSYEKDAEEQTAGRETVTAVMDAIKQLPDNQKAIVRMRFFNLMSYDEISRRTGCSTINARVMVNRARNTIMKKIKAKSK</sequence>
<evidence type="ECO:0000256" key="2">
    <source>
        <dbReference type="ARBA" id="ARBA00023015"/>
    </source>
</evidence>
<name>A0A9D9J2M9_9BACT</name>
<gene>
    <name evidence="8" type="ORF">IAB78_06170</name>
</gene>
<accession>A0A9D9J2M9</accession>
<keyword evidence="4" id="KW-0238">DNA-binding</keyword>
<dbReference type="Proteomes" id="UP000823750">
    <property type="component" value="Unassembled WGS sequence"/>
</dbReference>
<keyword evidence="3" id="KW-0731">Sigma factor</keyword>
<dbReference type="Pfam" id="PF08281">
    <property type="entry name" value="Sigma70_r4_2"/>
    <property type="match status" value="1"/>
</dbReference>
<dbReference type="GO" id="GO:0006352">
    <property type="term" value="P:DNA-templated transcription initiation"/>
    <property type="evidence" value="ECO:0007669"/>
    <property type="project" value="InterPro"/>
</dbReference>
<dbReference type="InterPro" id="IPR007627">
    <property type="entry name" value="RNA_pol_sigma70_r2"/>
</dbReference>
<reference evidence="8" key="1">
    <citation type="submission" date="2020-10" db="EMBL/GenBank/DDBJ databases">
        <authorList>
            <person name="Gilroy R."/>
        </authorList>
    </citation>
    <scope>NUCLEOTIDE SEQUENCE</scope>
    <source>
        <strain evidence="8">B2-16538</strain>
    </source>
</reference>
<dbReference type="GO" id="GO:0003677">
    <property type="term" value="F:DNA binding"/>
    <property type="evidence" value="ECO:0007669"/>
    <property type="project" value="UniProtKB-KW"/>
</dbReference>
<comment type="similarity">
    <text evidence="1">Belongs to the sigma-70 factor family. ECF subfamily.</text>
</comment>
<dbReference type="EMBL" id="JADILX010000090">
    <property type="protein sequence ID" value="MBO8485993.1"/>
    <property type="molecule type" value="Genomic_DNA"/>
</dbReference>
<evidence type="ECO:0000256" key="4">
    <source>
        <dbReference type="ARBA" id="ARBA00023125"/>
    </source>
</evidence>
<dbReference type="InterPro" id="IPR013249">
    <property type="entry name" value="RNA_pol_sigma70_r4_t2"/>
</dbReference>
<feature type="domain" description="RNA polymerase sigma factor 70 region 4 type 2" evidence="7">
    <location>
        <begin position="111"/>
        <end position="160"/>
    </location>
</feature>
<dbReference type="InterPro" id="IPR013325">
    <property type="entry name" value="RNA_pol_sigma_r2"/>
</dbReference>
<comment type="caution">
    <text evidence="8">The sequence shown here is derived from an EMBL/GenBank/DDBJ whole genome shotgun (WGS) entry which is preliminary data.</text>
</comment>
<dbReference type="InterPro" id="IPR039425">
    <property type="entry name" value="RNA_pol_sigma-70-like"/>
</dbReference>
<keyword evidence="5" id="KW-0804">Transcription</keyword>
<evidence type="ECO:0000313" key="9">
    <source>
        <dbReference type="Proteomes" id="UP000823750"/>
    </source>
</evidence>
<dbReference type="AlphaFoldDB" id="A0A9D9J2M9"/>